<feature type="region of interest" description="Disordered" evidence="7">
    <location>
        <begin position="294"/>
        <end position="331"/>
    </location>
</feature>
<keyword evidence="11" id="KW-1185">Reference proteome</keyword>
<dbReference type="Pfam" id="PF19053">
    <property type="entry name" value="EccD"/>
    <property type="match status" value="1"/>
</dbReference>
<evidence type="ECO:0000259" key="9">
    <source>
        <dbReference type="Pfam" id="PF19053"/>
    </source>
</evidence>
<dbReference type="NCBIfam" id="TIGR03920">
    <property type="entry name" value="T7SS_EccD"/>
    <property type="match status" value="1"/>
</dbReference>
<comment type="subcellular location">
    <subcellularLocation>
        <location evidence="1">Cell membrane</location>
        <topology evidence="1">Multi-pass membrane protein</topology>
    </subcellularLocation>
</comment>
<sequence>MSTGLARVTVSTPRRRVDVAVPDRLPLAELLPELLRHAGEGLADDGERHGGWVLRRTDGAPLTAGQGLQPQGVRDGEVLHLVPARAQWPELEYDDVVEVIADAARRGGGWSARATRTATVAGAGVPLAVGLLTLVLAGPGWPVGAYAGLAAAVLLTLAGTVASRAYGDAVGGAALGGFAMLYGFTGGALLVASGDPVGLPGPLRWLGGPELLAASVALLVVAVFGLAGVAAVERVFAAGVLVGALGTATATADLFLPAAGAAAILTVLLVCGIGVLPLLAIRLGRLPMPPVTLPSGTDSADGVDGFPATDAAPDRAGTGPDRTDAARERPDRRLVHSAVARTEELLAGMLVGHALLTVAAATVLVTAGWAGRSLVAVAAAALLLRSRLFATRAQRTALVAAGLAGFGVLGAALAADGDPAVGFAVLVGGLPLALLTVVAGATYARRPPSPYLGRAADLLDTATVLSLVPVACAVLGLYTQARDLLG</sequence>
<feature type="transmembrane region" description="Helical" evidence="8">
    <location>
        <begin position="397"/>
        <end position="415"/>
    </location>
</feature>
<dbReference type="PIRSF" id="PIRSF017804">
    <property type="entry name" value="Secretion_EccD1"/>
    <property type="match status" value="1"/>
</dbReference>
<dbReference type="Pfam" id="PF08817">
    <property type="entry name" value="YukD"/>
    <property type="match status" value="1"/>
</dbReference>
<evidence type="ECO:0000256" key="7">
    <source>
        <dbReference type="SAM" id="MobiDB-lite"/>
    </source>
</evidence>
<keyword evidence="3" id="KW-1003">Cell membrane</keyword>
<feature type="compositionally biased region" description="Basic and acidic residues" evidence="7">
    <location>
        <begin position="321"/>
        <end position="331"/>
    </location>
</feature>
<dbReference type="EMBL" id="JBCGDC010000098">
    <property type="protein sequence ID" value="MFB6396574.1"/>
    <property type="molecule type" value="Genomic_DNA"/>
</dbReference>
<keyword evidence="6 8" id="KW-0472">Membrane</keyword>
<dbReference type="InterPro" id="IPR006707">
    <property type="entry name" value="T7SS_EccD"/>
</dbReference>
<feature type="transmembrane region" description="Helical" evidence="8">
    <location>
        <begin position="118"/>
        <end position="137"/>
    </location>
</feature>
<evidence type="ECO:0000256" key="3">
    <source>
        <dbReference type="ARBA" id="ARBA00022475"/>
    </source>
</evidence>
<feature type="transmembrane region" description="Helical" evidence="8">
    <location>
        <begin position="262"/>
        <end position="281"/>
    </location>
</feature>
<comment type="caution">
    <text evidence="10">The sequence shown here is derived from an EMBL/GenBank/DDBJ whole genome shotgun (WGS) entry which is preliminary data.</text>
</comment>
<feature type="transmembrane region" description="Helical" evidence="8">
    <location>
        <begin position="421"/>
        <end position="444"/>
    </location>
</feature>
<keyword evidence="5 8" id="KW-1133">Transmembrane helix</keyword>
<evidence type="ECO:0000256" key="8">
    <source>
        <dbReference type="SAM" id="Phobius"/>
    </source>
</evidence>
<dbReference type="InterPro" id="IPR024962">
    <property type="entry name" value="YukD-like"/>
</dbReference>
<feature type="transmembrane region" description="Helical" evidence="8">
    <location>
        <begin position="143"/>
        <end position="162"/>
    </location>
</feature>
<feature type="transmembrane region" description="Helical" evidence="8">
    <location>
        <begin position="373"/>
        <end position="390"/>
    </location>
</feature>
<accession>A0ABV5CXT8</accession>
<feature type="domain" description="EccD-like transmembrane" evidence="9">
    <location>
        <begin position="115"/>
        <end position="484"/>
    </location>
</feature>
<evidence type="ECO:0000256" key="4">
    <source>
        <dbReference type="ARBA" id="ARBA00022692"/>
    </source>
</evidence>
<dbReference type="RefSeq" id="WP_375735966.1">
    <property type="nucleotide sequence ID" value="NZ_JBCGDC010000098.1"/>
</dbReference>
<keyword evidence="4 8" id="KW-0812">Transmembrane</keyword>
<evidence type="ECO:0000256" key="6">
    <source>
        <dbReference type="ARBA" id="ARBA00023136"/>
    </source>
</evidence>
<feature type="transmembrane region" description="Helical" evidence="8">
    <location>
        <begin position="456"/>
        <end position="478"/>
    </location>
</feature>
<feature type="transmembrane region" description="Helical" evidence="8">
    <location>
        <begin position="169"/>
        <end position="191"/>
    </location>
</feature>
<dbReference type="InterPro" id="IPR044049">
    <property type="entry name" value="EccD_transm"/>
</dbReference>
<protein>
    <submittedName>
        <fullName evidence="10">Type VII secretion integral membrane protein EccD</fullName>
    </submittedName>
</protein>
<evidence type="ECO:0000256" key="5">
    <source>
        <dbReference type="ARBA" id="ARBA00022989"/>
    </source>
</evidence>
<dbReference type="Gene3D" id="3.10.20.90">
    <property type="entry name" value="Phosphatidylinositol 3-kinase Catalytic Subunit, Chain A, domain 1"/>
    <property type="match status" value="1"/>
</dbReference>
<evidence type="ECO:0000313" key="10">
    <source>
        <dbReference type="EMBL" id="MFB6396574.1"/>
    </source>
</evidence>
<feature type="transmembrane region" description="Helical" evidence="8">
    <location>
        <begin position="345"/>
        <end position="367"/>
    </location>
</feature>
<gene>
    <name evidence="10" type="primary">eccD</name>
    <name evidence="10" type="ORF">AAFH96_26240</name>
</gene>
<reference evidence="10 11" key="1">
    <citation type="submission" date="2024-04" db="EMBL/GenBank/DDBJ databases">
        <title>Polymorphospora sp. isolated from Baiyangdian Lake in Xiong'an New Area.</title>
        <authorList>
            <person name="Zhang X."/>
            <person name="Liu J."/>
        </authorList>
    </citation>
    <scope>NUCLEOTIDE SEQUENCE [LARGE SCALE GENOMIC DNA]</scope>
    <source>
        <strain evidence="10 11">2-325</strain>
    </source>
</reference>
<evidence type="ECO:0000256" key="2">
    <source>
        <dbReference type="ARBA" id="ARBA00006162"/>
    </source>
</evidence>
<evidence type="ECO:0000313" key="11">
    <source>
        <dbReference type="Proteomes" id="UP001582793"/>
    </source>
</evidence>
<proteinExistence type="inferred from homology"/>
<evidence type="ECO:0000256" key="1">
    <source>
        <dbReference type="ARBA" id="ARBA00004651"/>
    </source>
</evidence>
<organism evidence="10 11">
    <name type="scientific">Polymorphospora lycopeni</name>
    <dbReference type="NCBI Taxonomy" id="3140240"/>
    <lineage>
        <taxon>Bacteria</taxon>
        <taxon>Bacillati</taxon>
        <taxon>Actinomycetota</taxon>
        <taxon>Actinomycetes</taxon>
        <taxon>Micromonosporales</taxon>
        <taxon>Micromonosporaceae</taxon>
        <taxon>Polymorphospora</taxon>
    </lineage>
</organism>
<dbReference type="Proteomes" id="UP001582793">
    <property type="component" value="Unassembled WGS sequence"/>
</dbReference>
<feature type="transmembrane region" description="Helical" evidence="8">
    <location>
        <begin position="211"/>
        <end position="229"/>
    </location>
</feature>
<feature type="transmembrane region" description="Helical" evidence="8">
    <location>
        <begin position="236"/>
        <end position="256"/>
    </location>
</feature>
<name>A0ABV5CXT8_9ACTN</name>
<comment type="similarity">
    <text evidence="2">Belongs to the EccD/Snm4 family.</text>
</comment>